<dbReference type="EMBL" id="CM000836">
    <property type="protein sequence ID" value="KRH67583.1"/>
    <property type="molecule type" value="Genomic_DNA"/>
</dbReference>
<dbReference type="Proteomes" id="UP000008827">
    <property type="component" value="Chromosome 3"/>
</dbReference>
<keyword evidence="4" id="KW-1185">Reference proteome</keyword>
<accession>A0A0R0KVW5</accession>
<name>A0A0R0KVW5_SOYBN</name>
<evidence type="ECO:0000313" key="4">
    <source>
        <dbReference type="Proteomes" id="UP000008827"/>
    </source>
</evidence>
<feature type="chain" id="PRO_5014522295" evidence="1">
    <location>
        <begin position="33"/>
        <end position="74"/>
    </location>
</feature>
<evidence type="ECO:0000313" key="2">
    <source>
        <dbReference type="EMBL" id="KRH67583.1"/>
    </source>
</evidence>
<protein>
    <submittedName>
        <fullName evidence="2 3">Uncharacterized protein</fullName>
    </submittedName>
</protein>
<dbReference type="Gramene" id="KRH67583">
    <property type="protein sequence ID" value="KRH67583"/>
    <property type="gene ID" value="GLYMA_03G174600"/>
</dbReference>
<dbReference type="InParanoid" id="A0A0R0KVW5"/>
<organism evidence="2">
    <name type="scientific">Glycine max</name>
    <name type="common">Soybean</name>
    <name type="synonym">Glycine hispida</name>
    <dbReference type="NCBI Taxonomy" id="3847"/>
    <lineage>
        <taxon>Eukaryota</taxon>
        <taxon>Viridiplantae</taxon>
        <taxon>Streptophyta</taxon>
        <taxon>Embryophyta</taxon>
        <taxon>Tracheophyta</taxon>
        <taxon>Spermatophyta</taxon>
        <taxon>Magnoliopsida</taxon>
        <taxon>eudicotyledons</taxon>
        <taxon>Gunneridae</taxon>
        <taxon>Pentapetalae</taxon>
        <taxon>rosids</taxon>
        <taxon>fabids</taxon>
        <taxon>Fabales</taxon>
        <taxon>Fabaceae</taxon>
        <taxon>Papilionoideae</taxon>
        <taxon>50 kb inversion clade</taxon>
        <taxon>NPAAA clade</taxon>
        <taxon>indigoferoid/millettioid clade</taxon>
        <taxon>Phaseoleae</taxon>
        <taxon>Glycine</taxon>
        <taxon>Glycine subgen. Soja</taxon>
    </lineage>
</organism>
<evidence type="ECO:0000256" key="1">
    <source>
        <dbReference type="SAM" id="SignalP"/>
    </source>
</evidence>
<proteinExistence type="predicted"/>
<reference evidence="3" key="2">
    <citation type="submission" date="2018-02" db="UniProtKB">
        <authorList>
            <consortium name="EnsemblPlants"/>
        </authorList>
    </citation>
    <scope>IDENTIFICATION</scope>
    <source>
        <strain evidence="3">Williams 82</strain>
    </source>
</reference>
<evidence type="ECO:0000313" key="3">
    <source>
        <dbReference type="EnsemblPlants" id="KRH67583"/>
    </source>
</evidence>
<feature type="signal peptide" evidence="1">
    <location>
        <begin position="1"/>
        <end position="32"/>
    </location>
</feature>
<sequence length="74" mass="8667">MISMSMTLTHEDLFGWCFLLLLLLKLPGPVEYSTVQDEKKTTNQFSEYVNVSRTNQSSCKTSIYRCKQLRILRM</sequence>
<reference evidence="2 3" key="1">
    <citation type="journal article" date="2010" name="Nature">
        <title>Genome sequence of the palaeopolyploid soybean.</title>
        <authorList>
            <person name="Schmutz J."/>
            <person name="Cannon S.B."/>
            <person name="Schlueter J."/>
            <person name="Ma J."/>
            <person name="Mitros T."/>
            <person name="Nelson W."/>
            <person name="Hyten D.L."/>
            <person name="Song Q."/>
            <person name="Thelen J.J."/>
            <person name="Cheng J."/>
            <person name="Xu D."/>
            <person name="Hellsten U."/>
            <person name="May G.D."/>
            <person name="Yu Y."/>
            <person name="Sakurai T."/>
            <person name="Umezawa T."/>
            <person name="Bhattacharyya M.K."/>
            <person name="Sandhu D."/>
            <person name="Valliyodan B."/>
            <person name="Lindquist E."/>
            <person name="Peto M."/>
            <person name="Grant D."/>
            <person name="Shu S."/>
            <person name="Goodstein D."/>
            <person name="Barry K."/>
            <person name="Futrell-Griggs M."/>
            <person name="Abernathy B."/>
            <person name="Du J."/>
            <person name="Tian Z."/>
            <person name="Zhu L."/>
            <person name="Gill N."/>
            <person name="Joshi T."/>
            <person name="Libault M."/>
            <person name="Sethuraman A."/>
            <person name="Zhang X.-C."/>
            <person name="Shinozaki K."/>
            <person name="Nguyen H.T."/>
            <person name="Wing R.A."/>
            <person name="Cregan P."/>
            <person name="Specht J."/>
            <person name="Grimwood J."/>
            <person name="Rokhsar D."/>
            <person name="Stacey G."/>
            <person name="Shoemaker R.C."/>
            <person name="Jackson S.A."/>
        </authorList>
    </citation>
    <scope>NUCLEOTIDE SEQUENCE</scope>
    <source>
        <strain evidence="3">cv. Williams 82</strain>
        <tissue evidence="2">Callus</tissue>
    </source>
</reference>
<reference evidence="2" key="3">
    <citation type="submission" date="2018-07" db="EMBL/GenBank/DDBJ databases">
        <title>WGS assembly of Glycine max.</title>
        <authorList>
            <person name="Schmutz J."/>
            <person name="Cannon S."/>
            <person name="Schlueter J."/>
            <person name="Ma J."/>
            <person name="Mitros T."/>
            <person name="Nelson W."/>
            <person name="Hyten D."/>
            <person name="Song Q."/>
            <person name="Thelen J."/>
            <person name="Cheng J."/>
            <person name="Xu D."/>
            <person name="Hellsten U."/>
            <person name="May G."/>
            <person name="Yu Y."/>
            <person name="Sakurai T."/>
            <person name="Umezawa T."/>
            <person name="Bhattacharyya M."/>
            <person name="Sandhu D."/>
            <person name="Valliyodan B."/>
            <person name="Lindquist E."/>
            <person name="Peto M."/>
            <person name="Grant D."/>
            <person name="Shu S."/>
            <person name="Goodstein D."/>
            <person name="Barry K."/>
            <person name="Futrell-Griggs M."/>
            <person name="Abernathy B."/>
            <person name="Du J."/>
            <person name="Tian Z."/>
            <person name="Zhu L."/>
            <person name="Gill N."/>
            <person name="Joshi T."/>
            <person name="Libault M."/>
            <person name="Sethuraman A."/>
            <person name="Zhang X."/>
            <person name="Shinozaki K."/>
            <person name="Nguyen H."/>
            <person name="Wing R."/>
            <person name="Cregan P."/>
            <person name="Specht J."/>
            <person name="Grimwood J."/>
            <person name="Rokhsar D."/>
            <person name="Stacey G."/>
            <person name="Shoemaker R."/>
            <person name="Jackson S."/>
        </authorList>
    </citation>
    <scope>NUCLEOTIDE SEQUENCE</scope>
    <source>
        <tissue evidence="2">Callus</tissue>
    </source>
</reference>
<keyword evidence="1" id="KW-0732">Signal</keyword>
<dbReference type="AlphaFoldDB" id="A0A0R0KVW5"/>
<dbReference type="EnsemblPlants" id="KRH67583">
    <property type="protein sequence ID" value="KRH67583"/>
    <property type="gene ID" value="GLYMA_03G174600"/>
</dbReference>
<gene>
    <name evidence="2" type="ORF">GLYMA_03G174600</name>
</gene>